<dbReference type="Pfam" id="PF00112">
    <property type="entry name" value="Peptidase_C1"/>
    <property type="match status" value="1"/>
</dbReference>
<dbReference type="GO" id="GO:0008234">
    <property type="term" value="F:cysteine-type peptidase activity"/>
    <property type="evidence" value="ECO:0007669"/>
    <property type="project" value="UniProtKB-KW"/>
</dbReference>
<dbReference type="InterPro" id="IPR000169">
    <property type="entry name" value="Pept_cys_AS"/>
</dbReference>
<keyword evidence="3" id="KW-0378">Hydrolase</keyword>
<dbReference type="EMBL" id="JW872128">
    <property type="protein sequence ID" value="AFP04646.1"/>
    <property type="molecule type" value="mRNA"/>
</dbReference>
<dbReference type="Pfam" id="PF08246">
    <property type="entry name" value="Inhibitor_I29"/>
    <property type="match status" value="1"/>
</dbReference>
<evidence type="ECO:0000256" key="1">
    <source>
        <dbReference type="ARBA" id="ARBA00008455"/>
    </source>
</evidence>
<dbReference type="Gene3D" id="3.90.70.10">
    <property type="entry name" value="Cysteine proteinases"/>
    <property type="match status" value="1"/>
</dbReference>
<evidence type="ECO:0000256" key="6">
    <source>
        <dbReference type="ARBA" id="ARBA00023157"/>
    </source>
</evidence>
<dbReference type="InterPro" id="IPR013128">
    <property type="entry name" value="Peptidase_C1A"/>
</dbReference>
<evidence type="ECO:0000256" key="3">
    <source>
        <dbReference type="ARBA" id="ARBA00022801"/>
    </source>
</evidence>
<evidence type="ECO:0000256" key="7">
    <source>
        <dbReference type="SAM" id="SignalP"/>
    </source>
</evidence>
<evidence type="ECO:0000259" key="8">
    <source>
        <dbReference type="SMART" id="SM00645"/>
    </source>
</evidence>
<dbReference type="KEGG" id="cmk:103179461"/>
<dbReference type="PRINTS" id="PR00705">
    <property type="entry name" value="PAPAIN"/>
</dbReference>
<dbReference type="PANTHER" id="PTHR12411">
    <property type="entry name" value="CYSTEINE PROTEASE FAMILY C1-RELATED"/>
    <property type="match status" value="1"/>
</dbReference>
<evidence type="ECO:0000256" key="5">
    <source>
        <dbReference type="ARBA" id="ARBA00023145"/>
    </source>
</evidence>
<evidence type="ECO:0000313" key="10">
    <source>
        <dbReference type="EMBL" id="AFP04646.1"/>
    </source>
</evidence>
<feature type="chain" id="PRO_5012633115" evidence="7">
    <location>
        <begin position="16"/>
        <end position="330"/>
    </location>
</feature>
<dbReference type="InterPro" id="IPR025661">
    <property type="entry name" value="Pept_asp_AS"/>
</dbReference>
<protein>
    <submittedName>
        <fullName evidence="10">Cathepsin L.1</fullName>
    </submittedName>
</protein>
<dbReference type="InterPro" id="IPR025660">
    <property type="entry name" value="Pept_his_AS"/>
</dbReference>
<accession>V9KZ90</accession>
<dbReference type="PROSITE" id="PS00639">
    <property type="entry name" value="THIOL_PROTEASE_HIS"/>
    <property type="match status" value="1"/>
</dbReference>
<feature type="signal peptide" evidence="7">
    <location>
        <begin position="1"/>
        <end position="15"/>
    </location>
</feature>
<keyword evidence="5" id="KW-0865">Zymogen</keyword>
<dbReference type="InterPro" id="IPR013201">
    <property type="entry name" value="Prot_inhib_I29"/>
</dbReference>
<dbReference type="RefSeq" id="XP_007892957.2">
    <property type="nucleotide sequence ID" value="XM_007894766.2"/>
</dbReference>
<dbReference type="OrthoDB" id="10253408at2759"/>
<dbReference type="SMART" id="SM00645">
    <property type="entry name" value="Pept_C1"/>
    <property type="match status" value="1"/>
</dbReference>
<dbReference type="GO" id="GO:0006508">
    <property type="term" value="P:proteolysis"/>
    <property type="evidence" value="ECO:0007669"/>
    <property type="project" value="UniProtKB-KW"/>
</dbReference>
<name>V9KZ90_CALMI</name>
<comment type="similarity">
    <text evidence="1">Belongs to the peptidase C1 family.</text>
</comment>
<dbReference type="InterPro" id="IPR039417">
    <property type="entry name" value="Peptidase_C1A_papain-like"/>
</dbReference>
<dbReference type="AlphaFoldDB" id="V9KZ90"/>
<keyword evidence="2" id="KW-0645">Protease</keyword>
<sequence>MKILILAAIASLTEGIPGYIWDTNWQEWKAKFGKSYSPSEEVQRVEIWLTNLKKVLEHNMLADRGLTTYRLEMNAFADLENEEYRRLVLGKCLRRSNVTKTAAATAPNLQSPSLPSQVDWRDEGYVTPIKDQSSCGSCWAFSATGAMEGQHCRNTGVLVSLSEQQLVDCSGSYGNEGCNGGLMDYAFQYVIDNGGIDTEASYPYEAQDEQCRSWGGRVGATFSQFINLPAGSEADLQSAAASVGPISIAIDASHGSFQFYSSGIYNEPDCSSTELDHGVLVVGYGSLYGEDYWLVKNSWGIEWGDDGYIYMSRNRGNQCGVATAASYPLV</sequence>
<reference evidence="10" key="1">
    <citation type="journal article" date="2014" name="Nature">
        <title>Elephant shark genome provides unique insights into gnathostome evolution.</title>
        <authorList>
            <consortium name="International Elephant Shark Genome Sequencing Consortium"/>
            <person name="Venkatesh B."/>
            <person name="Lee A.P."/>
            <person name="Ravi V."/>
            <person name="Maurya A.K."/>
            <person name="Lian M.M."/>
            <person name="Swann J.B."/>
            <person name="Ohta Y."/>
            <person name="Flajnik M.F."/>
            <person name="Sutoh Y."/>
            <person name="Kasahara M."/>
            <person name="Hoon S."/>
            <person name="Gangu V."/>
            <person name="Roy S.W."/>
            <person name="Irimia M."/>
            <person name="Korzh V."/>
            <person name="Kondrychyn I."/>
            <person name="Lim Z.W."/>
            <person name="Tay B.H."/>
            <person name="Tohari S."/>
            <person name="Kong K.W."/>
            <person name="Ho S."/>
            <person name="Lorente-Galdos B."/>
            <person name="Quilez J."/>
            <person name="Marques-Bonet T."/>
            <person name="Raney B.J."/>
            <person name="Ingham P.W."/>
            <person name="Tay A."/>
            <person name="Hillier L.W."/>
            <person name="Minx P."/>
            <person name="Boehm T."/>
            <person name="Wilson R.K."/>
            <person name="Brenner S."/>
            <person name="Warren W.C."/>
        </authorList>
    </citation>
    <scope>NUCLEOTIDE SEQUENCE</scope>
    <source>
        <tissue evidence="10">Gills</tissue>
    </source>
</reference>
<dbReference type="FunFam" id="3.90.70.10:FF:000006">
    <property type="entry name" value="Cathepsin S"/>
    <property type="match status" value="1"/>
</dbReference>
<proteinExistence type="evidence at transcript level"/>
<evidence type="ECO:0000259" key="9">
    <source>
        <dbReference type="SMART" id="SM00848"/>
    </source>
</evidence>
<dbReference type="PROSITE" id="PS00139">
    <property type="entry name" value="THIOL_PROTEASE_CYS"/>
    <property type="match status" value="1"/>
</dbReference>
<keyword evidence="4" id="KW-0788">Thiol protease</keyword>
<evidence type="ECO:0000256" key="2">
    <source>
        <dbReference type="ARBA" id="ARBA00022670"/>
    </source>
</evidence>
<dbReference type="InterPro" id="IPR038765">
    <property type="entry name" value="Papain-like_cys_pep_sf"/>
</dbReference>
<feature type="domain" description="Cathepsin propeptide inhibitor" evidence="9">
    <location>
        <begin position="25"/>
        <end position="84"/>
    </location>
</feature>
<feature type="domain" description="Peptidase C1A papain C-terminal" evidence="8">
    <location>
        <begin position="114"/>
        <end position="329"/>
    </location>
</feature>
<keyword evidence="7" id="KW-0732">Signal</keyword>
<dbReference type="PROSITE" id="PS00640">
    <property type="entry name" value="THIOL_PROTEASE_ASN"/>
    <property type="match status" value="1"/>
</dbReference>
<dbReference type="InterPro" id="IPR000668">
    <property type="entry name" value="Peptidase_C1A_C"/>
</dbReference>
<dbReference type="CTD" id="436641"/>
<dbReference type="CDD" id="cd02248">
    <property type="entry name" value="Peptidase_C1A"/>
    <property type="match status" value="1"/>
</dbReference>
<evidence type="ECO:0000256" key="4">
    <source>
        <dbReference type="ARBA" id="ARBA00022807"/>
    </source>
</evidence>
<dbReference type="SUPFAM" id="SSF54001">
    <property type="entry name" value="Cysteine proteinases"/>
    <property type="match status" value="1"/>
</dbReference>
<organism evidence="10">
    <name type="scientific">Callorhinchus milii</name>
    <name type="common">Ghost shark</name>
    <dbReference type="NCBI Taxonomy" id="7868"/>
    <lineage>
        <taxon>Eukaryota</taxon>
        <taxon>Metazoa</taxon>
        <taxon>Chordata</taxon>
        <taxon>Craniata</taxon>
        <taxon>Vertebrata</taxon>
        <taxon>Chondrichthyes</taxon>
        <taxon>Holocephali</taxon>
        <taxon>Chimaeriformes</taxon>
        <taxon>Callorhinchidae</taxon>
        <taxon>Callorhinchus</taxon>
    </lineage>
</organism>
<dbReference type="MEROPS" id="C01.092"/>
<dbReference type="SMART" id="SM00848">
    <property type="entry name" value="Inhibitor_I29"/>
    <property type="match status" value="1"/>
</dbReference>
<keyword evidence="6" id="KW-1015">Disulfide bond</keyword>
<dbReference type="GeneID" id="103179461"/>